<gene>
    <name evidence="1" type="ORF">FSB76_26135</name>
</gene>
<sequence>MIIALHAYRPIKQLCRYCRISNNGFRLLDEETVAFISGIFRGITFEFHRDYCDVKIGHMHTSLDLAGDFSTDALIVFLTKHNVLRAGELDNQAYMA</sequence>
<dbReference type="OrthoDB" id="796558at2"/>
<reference evidence="1 2" key="1">
    <citation type="journal article" date="2013" name="J. Microbiol.">
        <title>Mucilaginibacter ginsenosidivorax sp. nov., with ginsenoside converting activity isolated from sediment.</title>
        <authorList>
            <person name="Kim J.K."/>
            <person name="Choi T.E."/>
            <person name="Liu Q.M."/>
            <person name="Park H.Y."/>
            <person name="Yi T.H."/>
            <person name="Yoon M.H."/>
            <person name="Kim S.C."/>
            <person name="Im W.T."/>
        </authorList>
    </citation>
    <scope>NUCLEOTIDE SEQUENCE [LARGE SCALE GENOMIC DNA]</scope>
    <source>
        <strain evidence="1 2">KHI28</strain>
    </source>
</reference>
<dbReference type="AlphaFoldDB" id="A0A5B8W715"/>
<dbReference type="KEGG" id="mgk:FSB76_26135"/>
<name>A0A5B8W715_9SPHI</name>
<dbReference type="Proteomes" id="UP000321362">
    <property type="component" value="Chromosome"/>
</dbReference>
<evidence type="ECO:0000313" key="2">
    <source>
        <dbReference type="Proteomes" id="UP000321362"/>
    </source>
</evidence>
<evidence type="ECO:0000313" key="1">
    <source>
        <dbReference type="EMBL" id="QEC79257.1"/>
    </source>
</evidence>
<keyword evidence="2" id="KW-1185">Reference proteome</keyword>
<accession>A0A5B8W715</accession>
<dbReference type="RefSeq" id="WP_147058671.1">
    <property type="nucleotide sequence ID" value="NZ_CP042437.1"/>
</dbReference>
<proteinExistence type="predicted"/>
<dbReference type="EMBL" id="CP042437">
    <property type="protein sequence ID" value="QEC79257.1"/>
    <property type="molecule type" value="Genomic_DNA"/>
</dbReference>
<protein>
    <submittedName>
        <fullName evidence="1">Uncharacterized protein</fullName>
    </submittedName>
</protein>
<organism evidence="1 2">
    <name type="scientific">Mucilaginibacter ginsenosidivorax</name>
    <dbReference type="NCBI Taxonomy" id="862126"/>
    <lineage>
        <taxon>Bacteria</taxon>
        <taxon>Pseudomonadati</taxon>
        <taxon>Bacteroidota</taxon>
        <taxon>Sphingobacteriia</taxon>
        <taxon>Sphingobacteriales</taxon>
        <taxon>Sphingobacteriaceae</taxon>
        <taxon>Mucilaginibacter</taxon>
    </lineage>
</organism>